<dbReference type="Pfam" id="PF01154">
    <property type="entry name" value="HMG_CoA_synt_N"/>
    <property type="match status" value="1"/>
</dbReference>
<proteinExistence type="inferred from homology"/>
<feature type="domain" description="Hydroxymethylglutaryl-coenzyme A synthase N-terminal" evidence="3">
    <location>
        <begin position="10"/>
        <end position="36"/>
    </location>
</feature>
<name>A0A2I0VX11_9ASPA</name>
<gene>
    <name evidence="5" type="primary">HMGS</name>
    <name evidence="5" type="ORF">MA16_Dca006981</name>
</gene>
<dbReference type="EMBL" id="KZ503159">
    <property type="protein sequence ID" value="PKU67946.1"/>
    <property type="molecule type" value="Genomic_DNA"/>
</dbReference>
<organism evidence="5 6">
    <name type="scientific">Dendrobium catenatum</name>
    <dbReference type="NCBI Taxonomy" id="906689"/>
    <lineage>
        <taxon>Eukaryota</taxon>
        <taxon>Viridiplantae</taxon>
        <taxon>Streptophyta</taxon>
        <taxon>Embryophyta</taxon>
        <taxon>Tracheophyta</taxon>
        <taxon>Spermatophyta</taxon>
        <taxon>Magnoliopsida</taxon>
        <taxon>Liliopsida</taxon>
        <taxon>Asparagales</taxon>
        <taxon>Orchidaceae</taxon>
        <taxon>Epidendroideae</taxon>
        <taxon>Malaxideae</taxon>
        <taxon>Dendrobiinae</taxon>
        <taxon>Dendrobium</taxon>
    </lineage>
</organism>
<dbReference type="GO" id="GO:0006084">
    <property type="term" value="P:acetyl-CoA metabolic process"/>
    <property type="evidence" value="ECO:0007669"/>
    <property type="project" value="InterPro"/>
</dbReference>
<keyword evidence="2" id="KW-0808">Transferase</keyword>
<evidence type="ECO:0000259" key="4">
    <source>
        <dbReference type="Pfam" id="PF08540"/>
    </source>
</evidence>
<comment type="similarity">
    <text evidence="1">Belongs to the thiolase-like superfamily. HMG-CoA synthase family.</text>
</comment>
<dbReference type="InterPro" id="IPR013746">
    <property type="entry name" value="HMG_CoA_synt_C_dom"/>
</dbReference>
<reference evidence="5 6" key="1">
    <citation type="journal article" date="2016" name="Sci. Rep.">
        <title>The Dendrobium catenatum Lindl. genome sequence provides insights into polysaccharide synthase, floral development and adaptive evolution.</title>
        <authorList>
            <person name="Zhang G.Q."/>
            <person name="Xu Q."/>
            <person name="Bian C."/>
            <person name="Tsai W.C."/>
            <person name="Yeh C.M."/>
            <person name="Liu K.W."/>
            <person name="Yoshida K."/>
            <person name="Zhang L.S."/>
            <person name="Chang S.B."/>
            <person name="Chen F."/>
            <person name="Shi Y."/>
            <person name="Su Y.Y."/>
            <person name="Zhang Y.Q."/>
            <person name="Chen L.J."/>
            <person name="Yin Y."/>
            <person name="Lin M."/>
            <person name="Huang H."/>
            <person name="Deng H."/>
            <person name="Wang Z.W."/>
            <person name="Zhu S.L."/>
            <person name="Zhao X."/>
            <person name="Deng C."/>
            <person name="Niu S.C."/>
            <person name="Huang J."/>
            <person name="Wang M."/>
            <person name="Liu G.H."/>
            <person name="Yang H.J."/>
            <person name="Xiao X.J."/>
            <person name="Hsiao Y.Y."/>
            <person name="Wu W.L."/>
            <person name="Chen Y.Y."/>
            <person name="Mitsuda N."/>
            <person name="Ohme-Takagi M."/>
            <person name="Luo Y.B."/>
            <person name="Van de Peer Y."/>
            <person name="Liu Z.J."/>
        </authorList>
    </citation>
    <scope>NUCLEOTIDE SEQUENCE [LARGE SCALE GENOMIC DNA]</scope>
    <source>
        <tissue evidence="5">The whole plant</tissue>
    </source>
</reference>
<protein>
    <submittedName>
        <fullName evidence="5">Hydroxymethylglutaryl-CoA synthase</fullName>
    </submittedName>
</protein>
<dbReference type="STRING" id="906689.A0A2I0VX11"/>
<dbReference type="GO" id="GO:0004421">
    <property type="term" value="F:hydroxymethylglutaryl-CoA synthase activity"/>
    <property type="evidence" value="ECO:0007669"/>
    <property type="project" value="InterPro"/>
</dbReference>
<dbReference type="InterPro" id="IPR016039">
    <property type="entry name" value="Thiolase-like"/>
</dbReference>
<evidence type="ECO:0000256" key="1">
    <source>
        <dbReference type="ARBA" id="ARBA00007061"/>
    </source>
</evidence>
<dbReference type="InterPro" id="IPR013528">
    <property type="entry name" value="HMG_CoA_synth_N"/>
</dbReference>
<dbReference type="Pfam" id="PF08540">
    <property type="entry name" value="HMG_CoA_synt_C"/>
    <property type="match status" value="1"/>
</dbReference>
<dbReference type="PANTHER" id="PTHR43323">
    <property type="entry name" value="3-HYDROXY-3-METHYLGLUTARYL COENZYME A SYNTHASE"/>
    <property type="match status" value="1"/>
</dbReference>
<sequence>MVWVKGLLLIKVYAEGPARPIGGAAAIAMLIGPNAPIAFESKYRGTHMSHVYDFYKPVLASEYPVCQARFPFLKPAS</sequence>
<accession>A0A2I0VX11</accession>
<evidence type="ECO:0000259" key="3">
    <source>
        <dbReference type="Pfam" id="PF01154"/>
    </source>
</evidence>
<evidence type="ECO:0000256" key="2">
    <source>
        <dbReference type="ARBA" id="ARBA00022679"/>
    </source>
</evidence>
<dbReference type="AlphaFoldDB" id="A0A2I0VX11"/>
<keyword evidence="6" id="KW-1185">Reference proteome</keyword>
<dbReference type="GO" id="GO:0010142">
    <property type="term" value="P:farnesyl diphosphate biosynthetic process, mevalonate pathway"/>
    <property type="evidence" value="ECO:0007669"/>
    <property type="project" value="InterPro"/>
</dbReference>
<dbReference type="SUPFAM" id="SSF53901">
    <property type="entry name" value="Thiolase-like"/>
    <property type="match status" value="1"/>
</dbReference>
<evidence type="ECO:0000313" key="5">
    <source>
        <dbReference type="EMBL" id="PKU67946.1"/>
    </source>
</evidence>
<feature type="domain" description="Hydroxymethylglutaryl-coenzyme A synthase C-terminal" evidence="4">
    <location>
        <begin position="37"/>
        <end position="70"/>
    </location>
</feature>
<dbReference type="Proteomes" id="UP000233837">
    <property type="component" value="Unassembled WGS sequence"/>
</dbReference>
<dbReference type="PANTHER" id="PTHR43323:SF2">
    <property type="entry name" value="HYDROXYMETHYLGLUTARYL-COA SYNTHASE"/>
    <property type="match status" value="1"/>
</dbReference>
<dbReference type="Gene3D" id="3.40.47.10">
    <property type="match status" value="1"/>
</dbReference>
<reference evidence="5 6" key="2">
    <citation type="journal article" date="2017" name="Nature">
        <title>The Apostasia genome and the evolution of orchids.</title>
        <authorList>
            <person name="Zhang G.Q."/>
            <person name="Liu K.W."/>
            <person name="Li Z."/>
            <person name="Lohaus R."/>
            <person name="Hsiao Y.Y."/>
            <person name="Niu S.C."/>
            <person name="Wang J.Y."/>
            <person name="Lin Y.C."/>
            <person name="Xu Q."/>
            <person name="Chen L.J."/>
            <person name="Yoshida K."/>
            <person name="Fujiwara S."/>
            <person name="Wang Z.W."/>
            <person name="Zhang Y.Q."/>
            <person name="Mitsuda N."/>
            <person name="Wang M."/>
            <person name="Liu G.H."/>
            <person name="Pecoraro L."/>
            <person name="Huang H.X."/>
            <person name="Xiao X.J."/>
            <person name="Lin M."/>
            <person name="Wu X.Y."/>
            <person name="Wu W.L."/>
            <person name="Chen Y.Y."/>
            <person name="Chang S.B."/>
            <person name="Sakamoto S."/>
            <person name="Ohme-Takagi M."/>
            <person name="Yagi M."/>
            <person name="Zeng S.J."/>
            <person name="Shen C.Y."/>
            <person name="Yeh C.M."/>
            <person name="Luo Y.B."/>
            <person name="Tsai W.C."/>
            <person name="Van de Peer Y."/>
            <person name="Liu Z.J."/>
        </authorList>
    </citation>
    <scope>NUCLEOTIDE SEQUENCE [LARGE SCALE GENOMIC DNA]</scope>
    <source>
        <tissue evidence="5">The whole plant</tissue>
    </source>
</reference>
<evidence type="ECO:0000313" key="6">
    <source>
        <dbReference type="Proteomes" id="UP000233837"/>
    </source>
</evidence>